<comment type="caution">
    <text evidence="2">The sequence shown here is derived from an EMBL/GenBank/DDBJ whole genome shotgun (WGS) entry which is preliminary data.</text>
</comment>
<evidence type="ECO:0000313" key="3">
    <source>
        <dbReference type="Proteomes" id="UP000827284"/>
    </source>
</evidence>
<keyword evidence="3" id="KW-1185">Reference proteome</keyword>
<dbReference type="Proteomes" id="UP000827284">
    <property type="component" value="Unassembled WGS sequence"/>
</dbReference>
<organism evidence="2 3">
    <name type="scientific">Entomortierella parvispora</name>
    <dbReference type="NCBI Taxonomy" id="205924"/>
    <lineage>
        <taxon>Eukaryota</taxon>
        <taxon>Fungi</taxon>
        <taxon>Fungi incertae sedis</taxon>
        <taxon>Mucoromycota</taxon>
        <taxon>Mortierellomycotina</taxon>
        <taxon>Mortierellomycetes</taxon>
        <taxon>Mortierellales</taxon>
        <taxon>Mortierellaceae</taxon>
        <taxon>Entomortierella</taxon>
    </lineage>
</organism>
<evidence type="ECO:0000313" key="2">
    <source>
        <dbReference type="EMBL" id="GJJ76108.1"/>
    </source>
</evidence>
<name>A0A9P3HGF2_9FUNG</name>
<reference evidence="2" key="1">
    <citation type="submission" date="2021-11" db="EMBL/GenBank/DDBJ databases">
        <authorList>
            <person name="Herlambang A."/>
            <person name="Guo Y."/>
            <person name="Takashima Y."/>
            <person name="Nishizawa T."/>
        </authorList>
    </citation>
    <scope>NUCLEOTIDE SEQUENCE</scope>
    <source>
        <strain evidence="2">E1425</strain>
    </source>
</reference>
<reference evidence="2" key="2">
    <citation type="journal article" date="2022" name="Microbiol. Resour. Announc.">
        <title>Whole-Genome Sequence of Entomortierella parvispora E1425, a Mucoromycotan Fungus Associated with Burkholderiaceae-Related Endosymbiotic Bacteria.</title>
        <authorList>
            <person name="Herlambang A."/>
            <person name="Guo Y."/>
            <person name="Takashima Y."/>
            <person name="Narisawa K."/>
            <person name="Ohta H."/>
            <person name="Nishizawa T."/>
        </authorList>
    </citation>
    <scope>NUCLEOTIDE SEQUENCE</scope>
    <source>
        <strain evidence="2">E1425</strain>
    </source>
</reference>
<sequence length="125" mass="13539">MPLGAWSLRIPAFHLFSLVPLSSSSPWQCSSEPFSGSLFILFVDLSAPIRQQLLALSLLSLIFPLSTHFSGRHLALQSTIIASVSGQPSKAVPLLCAQHSLFFRIKSGAGIRVNRATLPPTQDLE</sequence>
<proteinExistence type="predicted"/>
<dbReference type="AlphaFoldDB" id="A0A9P3HGF2"/>
<dbReference type="EMBL" id="BQFW01000012">
    <property type="protein sequence ID" value="GJJ76108.1"/>
    <property type="molecule type" value="Genomic_DNA"/>
</dbReference>
<evidence type="ECO:0000256" key="1">
    <source>
        <dbReference type="SAM" id="SignalP"/>
    </source>
</evidence>
<feature type="signal peptide" evidence="1">
    <location>
        <begin position="1"/>
        <end position="24"/>
    </location>
</feature>
<feature type="chain" id="PRO_5040468799" description="Secreted protein" evidence="1">
    <location>
        <begin position="25"/>
        <end position="125"/>
    </location>
</feature>
<gene>
    <name evidence="2" type="ORF">EMPS_08467</name>
</gene>
<evidence type="ECO:0008006" key="4">
    <source>
        <dbReference type="Google" id="ProtNLM"/>
    </source>
</evidence>
<accession>A0A9P3HGF2</accession>
<protein>
    <recommendedName>
        <fullName evidence="4">Secreted protein</fullName>
    </recommendedName>
</protein>
<keyword evidence="1" id="KW-0732">Signal</keyword>